<dbReference type="InterPro" id="IPR036390">
    <property type="entry name" value="WH_DNA-bd_sf"/>
</dbReference>
<dbReference type="Pfam" id="PF12840">
    <property type="entry name" value="HTH_20"/>
    <property type="match status" value="1"/>
</dbReference>
<dbReference type="InterPro" id="IPR011991">
    <property type="entry name" value="ArsR-like_HTH"/>
</dbReference>
<dbReference type="InterPro" id="IPR036388">
    <property type="entry name" value="WH-like_DNA-bd_sf"/>
</dbReference>
<dbReference type="InterPro" id="IPR023485">
    <property type="entry name" value="Ptyr_pPase"/>
</dbReference>
<sequence length="228" mass="23956">MNASSSLTDRAARHAALADPIRLRIVDLLTLGDATPGELREQLGISSNLMAHHLRQLEAVGMVTKRRSDADRRRSYVALAPRALEDLAPTPQLAARRVVFVCTGNTARSQMAAAAWNAASAVPAESAGTHPGNRISSSAIAAADRGGVTIPSASPRHVDDVLAPDDLVVTVCDAAHEELADPSALHWSFANPSDDGSDAAFDAAFALITDRIARLAPTMTPHTEEATS</sequence>
<reference evidence="3" key="1">
    <citation type="submission" date="2023-06" db="EMBL/GenBank/DDBJ databases">
        <title>SYSU T00b26.</title>
        <authorList>
            <person name="Gao L."/>
            <person name="Fang B.-Z."/>
            <person name="Li W.-J."/>
        </authorList>
    </citation>
    <scope>NUCLEOTIDE SEQUENCE</scope>
    <source>
        <strain evidence="3">SYSU T00b26</strain>
    </source>
</reference>
<protein>
    <submittedName>
        <fullName evidence="3">Helix-turn-helix domain-containing protein</fullName>
    </submittedName>
</protein>
<evidence type="ECO:0000259" key="2">
    <source>
        <dbReference type="PROSITE" id="PS50987"/>
    </source>
</evidence>
<accession>A0ABT8FZL9</accession>
<comment type="caution">
    <text evidence="3">The sequence shown here is derived from an EMBL/GenBank/DDBJ whole genome shotgun (WGS) entry which is preliminary data.</text>
</comment>
<dbReference type="EMBL" id="JAUHPV010000002">
    <property type="protein sequence ID" value="MDN4472333.1"/>
    <property type="molecule type" value="Genomic_DNA"/>
</dbReference>
<proteinExistence type="predicted"/>
<dbReference type="PANTHER" id="PTHR43428:SF1">
    <property type="entry name" value="ARSENATE REDUCTASE"/>
    <property type="match status" value="1"/>
</dbReference>
<dbReference type="PROSITE" id="PS50987">
    <property type="entry name" value="HTH_ARSR_2"/>
    <property type="match status" value="1"/>
</dbReference>
<keyword evidence="4" id="KW-1185">Reference proteome</keyword>
<dbReference type="RefSeq" id="WP_301126799.1">
    <property type="nucleotide sequence ID" value="NZ_JAUHPV010000002.1"/>
</dbReference>
<dbReference type="Gene3D" id="1.10.10.10">
    <property type="entry name" value="Winged helix-like DNA-binding domain superfamily/Winged helix DNA-binding domain"/>
    <property type="match status" value="1"/>
</dbReference>
<dbReference type="CDD" id="cd00090">
    <property type="entry name" value="HTH_ARSR"/>
    <property type="match status" value="1"/>
</dbReference>
<dbReference type="SMART" id="SM00418">
    <property type="entry name" value="HTH_ARSR"/>
    <property type="match status" value="1"/>
</dbReference>
<dbReference type="Pfam" id="PF01451">
    <property type="entry name" value="LMWPc"/>
    <property type="match status" value="1"/>
</dbReference>
<dbReference type="Gene3D" id="3.40.50.2300">
    <property type="match status" value="1"/>
</dbReference>
<dbReference type="SMART" id="SM00226">
    <property type="entry name" value="LMWPc"/>
    <property type="match status" value="1"/>
</dbReference>
<dbReference type="InterPro" id="IPR001845">
    <property type="entry name" value="HTH_ArsR_DNA-bd_dom"/>
</dbReference>
<organism evidence="3 4">
    <name type="scientific">Demequina zhanjiangensis</name>
    <dbReference type="NCBI Taxonomy" id="3051659"/>
    <lineage>
        <taxon>Bacteria</taxon>
        <taxon>Bacillati</taxon>
        <taxon>Actinomycetota</taxon>
        <taxon>Actinomycetes</taxon>
        <taxon>Micrococcales</taxon>
        <taxon>Demequinaceae</taxon>
        <taxon>Demequina</taxon>
    </lineage>
</organism>
<dbReference type="PANTHER" id="PTHR43428">
    <property type="entry name" value="ARSENATE REDUCTASE"/>
    <property type="match status" value="1"/>
</dbReference>
<dbReference type="SUPFAM" id="SSF46785">
    <property type="entry name" value="Winged helix' DNA-binding domain"/>
    <property type="match status" value="1"/>
</dbReference>
<dbReference type="SUPFAM" id="SSF52788">
    <property type="entry name" value="Phosphotyrosine protein phosphatases I"/>
    <property type="match status" value="1"/>
</dbReference>
<dbReference type="Proteomes" id="UP001172738">
    <property type="component" value="Unassembled WGS sequence"/>
</dbReference>
<evidence type="ECO:0000256" key="1">
    <source>
        <dbReference type="ARBA" id="ARBA00022849"/>
    </source>
</evidence>
<feature type="domain" description="HTH arsR-type" evidence="2">
    <location>
        <begin position="2"/>
        <end position="96"/>
    </location>
</feature>
<dbReference type="InterPro" id="IPR036196">
    <property type="entry name" value="Ptyr_pPase_sf"/>
</dbReference>
<evidence type="ECO:0000313" key="3">
    <source>
        <dbReference type="EMBL" id="MDN4472333.1"/>
    </source>
</evidence>
<evidence type="ECO:0000313" key="4">
    <source>
        <dbReference type="Proteomes" id="UP001172738"/>
    </source>
</evidence>
<gene>
    <name evidence="3" type="ORF">QQX04_04930</name>
</gene>
<name>A0ABT8FZL9_9MICO</name>
<keyword evidence="1" id="KW-0059">Arsenical resistance</keyword>